<feature type="transmembrane region" description="Helical" evidence="8">
    <location>
        <begin position="134"/>
        <end position="157"/>
    </location>
</feature>
<keyword evidence="3" id="KW-1003">Cell membrane</keyword>
<proteinExistence type="inferred from homology"/>
<dbReference type="AlphaFoldDB" id="A0A0C6FSQ3"/>
<dbReference type="Pfam" id="PF00528">
    <property type="entry name" value="BPD_transp_1"/>
    <property type="match status" value="1"/>
</dbReference>
<evidence type="ECO:0000256" key="4">
    <source>
        <dbReference type="ARBA" id="ARBA00022519"/>
    </source>
</evidence>
<dbReference type="PANTHER" id="PTHR43357">
    <property type="entry name" value="INNER MEMBRANE ABC TRANSPORTER PERMEASE PROTEIN YDCV"/>
    <property type="match status" value="1"/>
</dbReference>
<dbReference type="GO" id="GO:0055085">
    <property type="term" value="P:transmembrane transport"/>
    <property type="evidence" value="ECO:0007669"/>
    <property type="project" value="InterPro"/>
</dbReference>
<organism evidence="10 11">
    <name type="scientific">Methylobacterium aquaticum</name>
    <dbReference type="NCBI Taxonomy" id="270351"/>
    <lineage>
        <taxon>Bacteria</taxon>
        <taxon>Pseudomonadati</taxon>
        <taxon>Pseudomonadota</taxon>
        <taxon>Alphaproteobacteria</taxon>
        <taxon>Hyphomicrobiales</taxon>
        <taxon>Methylobacteriaceae</taxon>
        <taxon>Methylobacterium</taxon>
    </lineage>
</organism>
<dbReference type="InterPro" id="IPR035906">
    <property type="entry name" value="MetI-like_sf"/>
</dbReference>
<geneLocation type="plasmid" evidence="11">
    <name>pMaq22A_2p DNA</name>
</geneLocation>
<dbReference type="PROSITE" id="PS50928">
    <property type="entry name" value="ABC_TM1"/>
    <property type="match status" value="1"/>
</dbReference>
<protein>
    <submittedName>
        <fullName evidence="10">ABC transporter permease</fullName>
    </submittedName>
</protein>
<dbReference type="EMBL" id="AP014706">
    <property type="protein sequence ID" value="BAQ50097.1"/>
    <property type="molecule type" value="Genomic_DNA"/>
</dbReference>
<evidence type="ECO:0000256" key="1">
    <source>
        <dbReference type="ARBA" id="ARBA00004429"/>
    </source>
</evidence>
<dbReference type="RefSeq" id="WP_060851164.1">
    <property type="nucleotide sequence ID" value="NZ_AP014706.1"/>
</dbReference>
<dbReference type="CDD" id="cd06261">
    <property type="entry name" value="TM_PBP2"/>
    <property type="match status" value="1"/>
</dbReference>
<keyword evidence="4" id="KW-0997">Cell inner membrane</keyword>
<dbReference type="KEGG" id="maqu:Maq22A_2p41665"/>
<keyword evidence="10" id="KW-0614">Plasmid</keyword>
<reference evidence="11" key="2">
    <citation type="submission" date="2015-01" db="EMBL/GenBank/DDBJ databases">
        <title>Complete genome sequence of Methylobacterium aquaticum strain 22A.</title>
        <authorList>
            <person name="Tani A."/>
            <person name="Ogura Y."/>
            <person name="Hayashi T."/>
        </authorList>
    </citation>
    <scope>NUCLEOTIDE SEQUENCE [LARGE SCALE GENOMIC DNA]</scope>
    <source>
        <strain evidence="11">MA-22A</strain>
        <plasmid evidence="11">Plasmid pMaq22A_2p DNA</plasmid>
    </source>
</reference>
<dbReference type="InterPro" id="IPR000515">
    <property type="entry name" value="MetI-like"/>
</dbReference>
<comment type="subcellular location">
    <subcellularLocation>
        <location evidence="1">Cell inner membrane</location>
        <topology evidence="1">Multi-pass membrane protein</topology>
    </subcellularLocation>
    <subcellularLocation>
        <location evidence="8">Cell membrane</location>
        <topology evidence="8">Multi-pass membrane protein</topology>
    </subcellularLocation>
</comment>
<evidence type="ECO:0000256" key="2">
    <source>
        <dbReference type="ARBA" id="ARBA00022448"/>
    </source>
</evidence>
<evidence type="ECO:0000256" key="7">
    <source>
        <dbReference type="ARBA" id="ARBA00023136"/>
    </source>
</evidence>
<dbReference type="Proteomes" id="UP000061432">
    <property type="component" value="Plasmid pMaq22A_2p"/>
</dbReference>
<keyword evidence="6 8" id="KW-1133">Transmembrane helix</keyword>
<dbReference type="OrthoDB" id="5622164at2"/>
<name>A0A0C6FSQ3_9HYPH</name>
<dbReference type="GO" id="GO:0005886">
    <property type="term" value="C:plasma membrane"/>
    <property type="evidence" value="ECO:0007669"/>
    <property type="project" value="UniProtKB-SubCell"/>
</dbReference>
<evidence type="ECO:0000313" key="11">
    <source>
        <dbReference type="Proteomes" id="UP000061432"/>
    </source>
</evidence>
<comment type="similarity">
    <text evidence="8">Belongs to the binding-protein-dependent transport system permease family.</text>
</comment>
<feature type="transmembrane region" description="Helical" evidence="8">
    <location>
        <begin position="235"/>
        <end position="253"/>
    </location>
</feature>
<evidence type="ECO:0000259" key="9">
    <source>
        <dbReference type="PROSITE" id="PS50928"/>
    </source>
</evidence>
<gene>
    <name evidence="10" type="primary">potC</name>
    <name evidence="10" type="ORF">Maq22A_2p41665</name>
</gene>
<feature type="transmembrane region" description="Helical" evidence="8">
    <location>
        <begin position="66"/>
        <end position="89"/>
    </location>
</feature>
<dbReference type="PATRIC" id="fig|270351.10.peg.7245"/>
<keyword evidence="7 8" id="KW-0472">Membrane</keyword>
<evidence type="ECO:0000313" key="10">
    <source>
        <dbReference type="EMBL" id="BAQ50097.1"/>
    </source>
</evidence>
<keyword evidence="5 8" id="KW-0812">Transmembrane</keyword>
<reference evidence="10 11" key="1">
    <citation type="journal article" date="2015" name="Genome Announc.">
        <title>Complete Genome Sequence of Methylobacterium aquaticum Strain 22A, Isolated from Racomitrium japonicum Moss.</title>
        <authorList>
            <person name="Tani A."/>
            <person name="Ogura Y."/>
            <person name="Hayashi T."/>
            <person name="Kimbara K."/>
        </authorList>
    </citation>
    <scope>NUCLEOTIDE SEQUENCE [LARGE SCALE GENOMIC DNA]</scope>
    <source>
        <strain evidence="10 11">MA-22A</strain>
        <plasmid evidence="11">Plasmid pMaq22A_2p DNA</plasmid>
    </source>
</reference>
<accession>A0A0C6FSQ3</accession>
<dbReference type="Gene3D" id="1.10.3720.10">
    <property type="entry name" value="MetI-like"/>
    <property type="match status" value="1"/>
</dbReference>
<dbReference type="SUPFAM" id="SSF161098">
    <property type="entry name" value="MetI-like"/>
    <property type="match status" value="1"/>
</dbReference>
<sequence>MTATERLSLALVWAVAVSSAAFLLAPLVVTVAVSFGSSAVFTLPPPAWSMRWYERLWASRDLWPALWTSLRVAGLATALALVVGTLCAIAVVRGRFPGREALVTFLISPLMLPGLVVGIAMLQGFRAMGLRDVGVSLLVAHGVITLPYVVRNVVAALSMFDFTLIDAARSLGLSYPTAILRVLVPGLAPAFLTSGLFAFLASMDNYPISIFFTDAWTKTLPIQMLQLVEERPDPTIAAVSTLLILLAVAVLIIGDRLVGLRRLAEV</sequence>
<feature type="domain" description="ABC transmembrane type-1" evidence="9">
    <location>
        <begin position="66"/>
        <end position="254"/>
    </location>
</feature>
<feature type="transmembrane region" description="Helical" evidence="8">
    <location>
        <begin position="101"/>
        <end position="122"/>
    </location>
</feature>
<keyword evidence="2 8" id="KW-0813">Transport</keyword>
<dbReference type="PANTHER" id="PTHR43357:SF4">
    <property type="entry name" value="INNER MEMBRANE ABC TRANSPORTER PERMEASE PROTEIN YDCV"/>
    <property type="match status" value="1"/>
</dbReference>
<evidence type="ECO:0000256" key="8">
    <source>
        <dbReference type="RuleBase" id="RU363032"/>
    </source>
</evidence>
<feature type="transmembrane region" description="Helical" evidence="8">
    <location>
        <begin position="178"/>
        <end position="201"/>
    </location>
</feature>
<evidence type="ECO:0000256" key="6">
    <source>
        <dbReference type="ARBA" id="ARBA00022989"/>
    </source>
</evidence>
<evidence type="ECO:0000256" key="5">
    <source>
        <dbReference type="ARBA" id="ARBA00022692"/>
    </source>
</evidence>
<evidence type="ECO:0000256" key="3">
    <source>
        <dbReference type="ARBA" id="ARBA00022475"/>
    </source>
</evidence>